<dbReference type="AlphaFoldDB" id="A0A135L2Q3"/>
<reference evidence="13 14" key="1">
    <citation type="submission" date="2016-02" db="EMBL/GenBank/DDBJ databases">
        <title>Draft Genome for Tepidibacillus decaturensis nov. sp. Strain Z9, an Anaerobic, Moderately Thermophilic and Heterotrophic Bacterium from Deep Subsurface of the Illinois Basin, USA.</title>
        <authorList>
            <person name="Dong Y."/>
            <person name="Chang J.Y."/>
            <person name="Sanford R."/>
            <person name="Fouke B.W."/>
        </authorList>
    </citation>
    <scope>NUCLEOTIDE SEQUENCE [LARGE SCALE GENOMIC DNA]</scope>
    <source>
        <strain evidence="13 14">Z9</strain>
    </source>
</reference>
<dbReference type="STRING" id="1413211.U473_03625"/>
<dbReference type="Proteomes" id="UP000070352">
    <property type="component" value="Unassembled WGS sequence"/>
</dbReference>
<evidence type="ECO:0000256" key="12">
    <source>
        <dbReference type="SAM" id="Phobius"/>
    </source>
</evidence>
<dbReference type="RefSeq" id="WP_068723426.1">
    <property type="nucleotide sequence ID" value="NZ_LSKU01000001.1"/>
</dbReference>
<keyword evidence="5" id="KW-0349">Heme</keyword>
<feature type="transmembrane region" description="Helical" evidence="12">
    <location>
        <begin position="78"/>
        <end position="99"/>
    </location>
</feature>
<keyword evidence="7" id="KW-0479">Metal-binding</keyword>
<evidence type="ECO:0000256" key="2">
    <source>
        <dbReference type="ARBA" id="ARBA00007543"/>
    </source>
</evidence>
<feature type="transmembrane region" description="Helical" evidence="12">
    <location>
        <begin position="161"/>
        <end position="182"/>
    </location>
</feature>
<dbReference type="GO" id="GO:0070069">
    <property type="term" value="C:cytochrome complex"/>
    <property type="evidence" value="ECO:0007669"/>
    <property type="project" value="TreeGrafter"/>
</dbReference>
<keyword evidence="8" id="KW-0249">Electron transport</keyword>
<evidence type="ECO:0000256" key="3">
    <source>
        <dbReference type="ARBA" id="ARBA00022448"/>
    </source>
</evidence>
<evidence type="ECO:0000313" key="13">
    <source>
        <dbReference type="EMBL" id="KXG43207.1"/>
    </source>
</evidence>
<dbReference type="OrthoDB" id="9776710at2"/>
<keyword evidence="4" id="KW-1003">Cell membrane</keyword>
<evidence type="ECO:0000256" key="8">
    <source>
        <dbReference type="ARBA" id="ARBA00022982"/>
    </source>
</evidence>
<evidence type="ECO:0000256" key="10">
    <source>
        <dbReference type="ARBA" id="ARBA00023004"/>
    </source>
</evidence>
<dbReference type="GO" id="GO:0019646">
    <property type="term" value="P:aerobic electron transport chain"/>
    <property type="evidence" value="ECO:0007669"/>
    <property type="project" value="TreeGrafter"/>
</dbReference>
<dbReference type="GO" id="GO:0009055">
    <property type="term" value="F:electron transfer activity"/>
    <property type="evidence" value="ECO:0007669"/>
    <property type="project" value="TreeGrafter"/>
</dbReference>
<feature type="transmembrane region" description="Helical" evidence="12">
    <location>
        <begin position="227"/>
        <end position="246"/>
    </location>
</feature>
<comment type="similarity">
    <text evidence="2">Belongs to the cytochrome ubiquinol oxidase subunit 2 family.</text>
</comment>
<evidence type="ECO:0000256" key="5">
    <source>
        <dbReference type="ARBA" id="ARBA00022617"/>
    </source>
</evidence>
<gene>
    <name evidence="13" type="ORF">U473_03625</name>
</gene>
<sequence>MSYTALAITWFGLWGTLWAVYFMLDGFDLGVGILYPFIAKDDSERKLLLNTIGPFWDGNEVWLITAGGATFAAFPTTYALMFSYLYLPLMLILLGLIFRGTAIEFMNKSDHQSWRKAWKWAFFSGSLLVTLLFGVAFANIFQGLAMDDSGYHGTLLSLLNPYGLLGGLVFIALFSLTGAIWIAAKTMGSLSERALTYASKLWVIALILAGIFLIYTSVATNLYRNYLQQPILWIVPGLAVVALLFTRRFLQKKDAIRAFFASSVTILMTIYTTIIGLYPNMIPSSIDEKYSLTIFNSSSSEYTLRIMFYVAIIFVPIVIAYQIFVYKIFSDKVTEQDSHY</sequence>
<accession>A0A135L2Q3</accession>
<feature type="transmembrane region" description="Helical" evidence="12">
    <location>
        <begin position="194"/>
        <end position="215"/>
    </location>
</feature>
<keyword evidence="6 12" id="KW-0812">Transmembrane</keyword>
<keyword evidence="3" id="KW-0813">Transport</keyword>
<evidence type="ECO:0000256" key="1">
    <source>
        <dbReference type="ARBA" id="ARBA00004651"/>
    </source>
</evidence>
<keyword evidence="9 12" id="KW-1133">Transmembrane helix</keyword>
<evidence type="ECO:0000256" key="11">
    <source>
        <dbReference type="ARBA" id="ARBA00023136"/>
    </source>
</evidence>
<evidence type="ECO:0000256" key="4">
    <source>
        <dbReference type="ARBA" id="ARBA00022475"/>
    </source>
</evidence>
<keyword evidence="11 12" id="KW-0472">Membrane</keyword>
<evidence type="ECO:0000313" key="14">
    <source>
        <dbReference type="Proteomes" id="UP000070352"/>
    </source>
</evidence>
<comment type="caution">
    <text evidence="13">The sequence shown here is derived from an EMBL/GenBank/DDBJ whole genome shotgun (WGS) entry which is preliminary data.</text>
</comment>
<keyword evidence="10" id="KW-0408">Iron</keyword>
<feature type="transmembrane region" description="Helical" evidence="12">
    <location>
        <begin position="306"/>
        <end position="326"/>
    </location>
</feature>
<dbReference type="GO" id="GO:0046872">
    <property type="term" value="F:metal ion binding"/>
    <property type="evidence" value="ECO:0007669"/>
    <property type="project" value="UniProtKB-KW"/>
</dbReference>
<dbReference type="PIRSF" id="PIRSF000267">
    <property type="entry name" value="Cyt_oxidse_sub2"/>
    <property type="match status" value="1"/>
</dbReference>
<dbReference type="PANTHER" id="PTHR43141:SF5">
    <property type="entry name" value="CYTOCHROME BD-I UBIQUINOL OXIDASE SUBUNIT 2"/>
    <property type="match status" value="1"/>
</dbReference>
<evidence type="ECO:0000256" key="9">
    <source>
        <dbReference type="ARBA" id="ARBA00022989"/>
    </source>
</evidence>
<proteinExistence type="inferred from homology"/>
<protein>
    <submittedName>
        <fullName evidence="13">Cytochrome C oxidase assembly protein</fullName>
    </submittedName>
</protein>
<comment type="subcellular location">
    <subcellularLocation>
        <location evidence="1">Cell membrane</location>
        <topology evidence="1">Multi-pass membrane protein</topology>
    </subcellularLocation>
</comment>
<feature type="transmembrane region" description="Helical" evidence="12">
    <location>
        <begin position="258"/>
        <end position="278"/>
    </location>
</feature>
<dbReference type="PANTHER" id="PTHR43141">
    <property type="entry name" value="CYTOCHROME BD2 SUBUNIT II"/>
    <property type="match status" value="1"/>
</dbReference>
<dbReference type="InterPro" id="IPR003317">
    <property type="entry name" value="Cyt-d_oxidase_su2"/>
</dbReference>
<dbReference type="NCBIfam" id="TIGR00203">
    <property type="entry name" value="cydB"/>
    <property type="match status" value="1"/>
</dbReference>
<keyword evidence="14" id="KW-1185">Reference proteome</keyword>
<name>A0A135L2Q3_9BACI</name>
<dbReference type="Pfam" id="PF02322">
    <property type="entry name" value="Cyt_bd_oxida_II"/>
    <property type="match status" value="1"/>
</dbReference>
<organism evidence="13 14">
    <name type="scientific">Tepidibacillus decaturensis</name>
    <dbReference type="NCBI Taxonomy" id="1413211"/>
    <lineage>
        <taxon>Bacteria</taxon>
        <taxon>Bacillati</taxon>
        <taxon>Bacillota</taxon>
        <taxon>Bacilli</taxon>
        <taxon>Bacillales</taxon>
        <taxon>Bacillaceae</taxon>
        <taxon>Tepidibacillus</taxon>
    </lineage>
</organism>
<dbReference type="EMBL" id="LSKU01000001">
    <property type="protein sequence ID" value="KXG43207.1"/>
    <property type="molecule type" value="Genomic_DNA"/>
</dbReference>
<evidence type="ECO:0000256" key="7">
    <source>
        <dbReference type="ARBA" id="ARBA00022723"/>
    </source>
</evidence>
<dbReference type="GO" id="GO:0005886">
    <property type="term" value="C:plasma membrane"/>
    <property type="evidence" value="ECO:0007669"/>
    <property type="project" value="UniProtKB-SubCell"/>
</dbReference>
<feature type="transmembrane region" description="Helical" evidence="12">
    <location>
        <begin position="120"/>
        <end position="141"/>
    </location>
</feature>
<evidence type="ECO:0000256" key="6">
    <source>
        <dbReference type="ARBA" id="ARBA00022692"/>
    </source>
</evidence>
<dbReference type="GO" id="GO:0016682">
    <property type="term" value="F:oxidoreductase activity, acting on diphenols and related substances as donors, oxygen as acceptor"/>
    <property type="evidence" value="ECO:0007669"/>
    <property type="project" value="TreeGrafter"/>
</dbReference>